<sequence length="402" mass="43688">MKPLLNVLAGILLSGTMIGTATAQEAQTGPSEAVMKYRERMFDEAVRPLANRTMDLMFNIAEVDAGETPSSLPVSLAPLNFTYEVDGKVHQGSDAIVNTFADALIIIKDGTVVFEGNFNRSTPETRYNSYSMAKSLNAVMVGLAVKEGLIASVTDQVTQYIPELKGTGYDGATIRDLMEMRSGIAWDENFFKPGTSSYNAHVAAWVEERARYTDAALITKREHAPGTFNRYNSLDAAVVGWVVERAAGMPVSTYLSTRLWQPAGMEADAFYVIDGPPGIGREFTAGGFNAVLRDYGRLGLMMLNHGHANGKAFLPEGFVDNLRHDITTAPSEDGLGYGWFWWTVPGTNAFTALGGEGQFIYVDPDTDTVIVKMSHGPVGPEADPVLREELAFMAAASQWDGR</sequence>
<comment type="caution">
    <text evidence="3">The sequence shown here is derived from an EMBL/GenBank/DDBJ whole genome shotgun (WGS) entry which is preliminary data.</text>
</comment>
<evidence type="ECO:0000313" key="4">
    <source>
        <dbReference type="Proteomes" id="UP000438476"/>
    </source>
</evidence>
<evidence type="ECO:0000259" key="2">
    <source>
        <dbReference type="Pfam" id="PF00144"/>
    </source>
</evidence>
<dbReference type="GO" id="GO:0016787">
    <property type="term" value="F:hydrolase activity"/>
    <property type="evidence" value="ECO:0007669"/>
    <property type="project" value="UniProtKB-KW"/>
</dbReference>
<dbReference type="AlphaFoldDB" id="A0A6I4T5M2"/>
<dbReference type="RefSeq" id="WP_160735703.1">
    <property type="nucleotide sequence ID" value="NZ_WTYT01000002.1"/>
</dbReference>
<feature type="domain" description="Beta-lactamase-related" evidence="2">
    <location>
        <begin position="103"/>
        <end position="387"/>
    </location>
</feature>
<protein>
    <submittedName>
        <fullName evidence="3">Serine hydrolase</fullName>
    </submittedName>
</protein>
<keyword evidence="1" id="KW-0732">Signal</keyword>
<reference evidence="3 4" key="1">
    <citation type="submission" date="2019-12" db="EMBL/GenBank/DDBJ databases">
        <title>Genomic-based taxomic classification of the family Erythrobacteraceae.</title>
        <authorList>
            <person name="Xu L."/>
        </authorList>
    </citation>
    <scope>NUCLEOTIDE SEQUENCE [LARGE SCALE GENOMIC DNA]</scope>
    <source>
        <strain evidence="3 4">LMG 29518</strain>
    </source>
</reference>
<accession>A0A6I4T5M2</accession>
<evidence type="ECO:0000256" key="1">
    <source>
        <dbReference type="SAM" id="SignalP"/>
    </source>
</evidence>
<feature type="signal peptide" evidence="1">
    <location>
        <begin position="1"/>
        <end position="23"/>
    </location>
</feature>
<dbReference type="Proteomes" id="UP000438476">
    <property type="component" value="Unassembled WGS sequence"/>
</dbReference>
<proteinExistence type="predicted"/>
<organism evidence="3 4">
    <name type="scientific">Altericroceibacterium endophyticum</name>
    <dbReference type="NCBI Taxonomy" id="1808508"/>
    <lineage>
        <taxon>Bacteria</taxon>
        <taxon>Pseudomonadati</taxon>
        <taxon>Pseudomonadota</taxon>
        <taxon>Alphaproteobacteria</taxon>
        <taxon>Sphingomonadales</taxon>
        <taxon>Erythrobacteraceae</taxon>
        <taxon>Altericroceibacterium</taxon>
    </lineage>
</organism>
<dbReference type="InterPro" id="IPR001466">
    <property type="entry name" value="Beta-lactam-related"/>
</dbReference>
<dbReference type="SUPFAM" id="SSF56601">
    <property type="entry name" value="beta-lactamase/transpeptidase-like"/>
    <property type="match status" value="1"/>
</dbReference>
<dbReference type="Gene3D" id="3.40.710.10">
    <property type="entry name" value="DD-peptidase/beta-lactamase superfamily"/>
    <property type="match status" value="1"/>
</dbReference>
<name>A0A6I4T5M2_9SPHN</name>
<dbReference type="PANTHER" id="PTHR43283">
    <property type="entry name" value="BETA-LACTAMASE-RELATED"/>
    <property type="match status" value="1"/>
</dbReference>
<dbReference type="EMBL" id="WTYT01000002">
    <property type="protein sequence ID" value="MXO65293.1"/>
    <property type="molecule type" value="Genomic_DNA"/>
</dbReference>
<evidence type="ECO:0000313" key="3">
    <source>
        <dbReference type="EMBL" id="MXO65293.1"/>
    </source>
</evidence>
<keyword evidence="4" id="KW-1185">Reference proteome</keyword>
<dbReference type="InterPro" id="IPR012338">
    <property type="entry name" value="Beta-lactam/transpept-like"/>
</dbReference>
<keyword evidence="3" id="KW-0378">Hydrolase</keyword>
<gene>
    <name evidence="3" type="ORF">GRI91_05965</name>
</gene>
<dbReference type="InterPro" id="IPR050789">
    <property type="entry name" value="Diverse_Enzym_Activities"/>
</dbReference>
<dbReference type="OrthoDB" id="9814204at2"/>
<dbReference type="PANTHER" id="PTHR43283:SF14">
    <property type="entry name" value="BLL8153 PROTEIN"/>
    <property type="match status" value="1"/>
</dbReference>
<dbReference type="Pfam" id="PF00144">
    <property type="entry name" value="Beta-lactamase"/>
    <property type="match status" value="1"/>
</dbReference>
<feature type="chain" id="PRO_5026110040" evidence="1">
    <location>
        <begin position="24"/>
        <end position="402"/>
    </location>
</feature>